<evidence type="ECO:0000256" key="2">
    <source>
        <dbReference type="PROSITE-ProRule" id="PRU00708"/>
    </source>
</evidence>
<reference evidence="3 4" key="1">
    <citation type="submission" date="2024-01" db="EMBL/GenBank/DDBJ databases">
        <title>The genomes of 5 underutilized Papilionoideae crops provide insights into root nodulation and disease resistance.</title>
        <authorList>
            <person name="Yuan L."/>
        </authorList>
    </citation>
    <scope>NUCLEOTIDE SEQUENCE [LARGE SCALE GENOMIC DNA]</scope>
    <source>
        <strain evidence="3">LY-2023</strain>
        <tissue evidence="3">Leaf</tissue>
    </source>
</reference>
<feature type="repeat" description="PPR" evidence="2">
    <location>
        <begin position="83"/>
        <end position="117"/>
    </location>
</feature>
<evidence type="ECO:0000313" key="3">
    <source>
        <dbReference type="EMBL" id="KAK7303112.1"/>
    </source>
</evidence>
<dbReference type="InterPro" id="IPR046960">
    <property type="entry name" value="PPR_At4g14850-like_plant"/>
</dbReference>
<dbReference type="PROSITE" id="PS51375">
    <property type="entry name" value="PPR"/>
    <property type="match status" value="4"/>
</dbReference>
<feature type="repeat" description="PPR" evidence="2">
    <location>
        <begin position="286"/>
        <end position="320"/>
    </location>
</feature>
<organism evidence="3 4">
    <name type="scientific">Clitoria ternatea</name>
    <name type="common">Butterfly pea</name>
    <dbReference type="NCBI Taxonomy" id="43366"/>
    <lineage>
        <taxon>Eukaryota</taxon>
        <taxon>Viridiplantae</taxon>
        <taxon>Streptophyta</taxon>
        <taxon>Embryophyta</taxon>
        <taxon>Tracheophyta</taxon>
        <taxon>Spermatophyta</taxon>
        <taxon>Magnoliopsida</taxon>
        <taxon>eudicotyledons</taxon>
        <taxon>Gunneridae</taxon>
        <taxon>Pentapetalae</taxon>
        <taxon>rosids</taxon>
        <taxon>fabids</taxon>
        <taxon>Fabales</taxon>
        <taxon>Fabaceae</taxon>
        <taxon>Papilionoideae</taxon>
        <taxon>50 kb inversion clade</taxon>
        <taxon>NPAAA clade</taxon>
        <taxon>indigoferoid/millettioid clade</taxon>
        <taxon>Phaseoleae</taxon>
        <taxon>Clitoria</taxon>
    </lineage>
</organism>
<protein>
    <recommendedName>
        <fullName evidence="5">Pentatricopeptide repeat-containing protein</fullName>
    </recommendedName>
</protein>
<dbReference type="GO" id="GO:0003723">
    <property type="term" value="F:RNA binding"/>
    <property type="evidence" value="ECO:0007669"/>
    <property type="project" value="InterPro"/>
</dbReference>
<evidence type="ECO:0000313" key="4">
    <source>
        <dbReference type="Proteomes" id="UP001359559"/>
    </source>
</evidence>
<evidence type="ECO:0008006" key="5">
    <source>
        <dbReference type="Google" id="ProtNLM"/>
    </source>
</evidence>
<dbReference type="GO" id="GO:0009451">
    <property type="term" value="P:RNA modification"/>
    <property type="evidence" value="ECO:0007669"/>
    <property type="project" value="InterPro"/>
</dbReference>
<dbReference type="EMBL" id="JAYKXN010000003">
    <property type="protein sequence ID" value="KAK7303112.1"/>
    <property type="molecule type" value="Genomic_DNA"/>
</dbReference>
<dbReference type="Gene3D" id="1.25.40.10">
    <property type="entry name" value="Tetratricopeptide repeat domain"/>
    <property type="match status" value="4"/>
</dbReference>
<dbReference type="NCBIfam" id="TIGR00756">
    <property type="entry name" value="PPR"/>
    <property type="match status" value="4"/>
</dbReference>
<gene>
    <name evidence="3" type="ORF">RJT34_14013</name>
</gene>
<dbReference type="InterPro" id="IPR011990">
    <property type="entry name" value="TPR-like_helical_dom_sf"/>
</dbReference>
<dbReference type="Pfam" id="PF13041">
    <property type="entry name" value="PPR_2"/>
    <property type="match status" value="3"/>
</dbReference>
<feature type="repeat" description="PPR" evidence="2">
    <location>
        <begin position="387"/>
        <end position="421"/>
    </location>
</feature>
<name>A0AAN9JSJ6_CLITE</name>
<dbReference type="InterPro" id="IPR002885">
    <property type="entry name" value="PPR_rpt"/>
</dbReference>
<keyword evidence="1" id="KW-0677">Repeat</keyword>
<proteinExistence type="predicted"/>
<evidence type="ECO:0000256" key="1">
    <source>
        <dbReference type="ARBA" id="ARBA00022737"/>
    </source>
</evidence>
<dbReference type="AlphaFoldDB" id="A0AAN9JSJ6"/>
<dbReference type="FunFam" id="1.25.40.10:FF:000242">
    <property type="entry name" value="Pentatricopeptide repeat-containing protein"/>
    <property type="match status" value="1"/>
</dbReference>
<sequence length="584" mass="64720">MSSWLRHTHLNSKSFSSDAQSLYYNLTLTLKSCKTTYETLQIHGYMVKTGLNNVPFTLSKLLAASILDMNYAASIFRNIENPNLFMFNTMLRGYSVSNCPYKALPFFNELRNRGIVMDQFSFITVLKACGKVSDVGVGQGIHGVAVRSGNGGFVDVRNALLHFYCVCRRIEDAHKLFDEFPERNDLVSWNTLMGGCLLVSQPCLVFGLFRKMCWIGLEASVATVLNLLSAASDIGNFALGVSLHGYCIRVGFCSNLNVLTALIDLYAKTGHVYLAQKVFDGIAEKDVVLWNCFIGSYARNGLVREALGLLKQMSLQGMKPNSSTLSGLLSACPASGSVRVVRHVTSFVEEQKLELDAVLGTALVDVYAKCGFLDEAMDIFERMEDKDVKSWTVMISGHGVHGQPSNAIRLFNRMEKEGYRPNGVTFLAILTACSHGGLVIEGMEIFKHMVQEYGFSPRVEHYGCVIDLLGRAGMLHEAHELIKSLPIKGDATAWRTLLSACRIYGDVKLGEHVKDVLNNIYTEHPTDSLLISSTYAVAGRITDLIKMQEMKQTIVEVENYGVNEIEAERMVVKEAGLSRVEIDN</sequence>
<keyword evidence="4" id="KW-1185">Reference proteome</keyword>
<dbReference type="Proteomes" id="UP001359559">
    <property type="component" value="Unassembled WGS sequence"/>
</dbReference>
<feature type="repeat" description="PPR" evidence="2">
    <location>
        <begin position="356"/>
        <end position="386"/>
    </location>
</feature>
<dbReference type="PANTHER" id="PTHR24015:SF505">
    <property type="entry name" value="OS01G0819800 PROTEIN"/>
    <property type="match status" value="1"/>
</dbReference>
<accession>A0AAN9JSJ6</accession>
<dbReference type="Pfam" id="PF01535">
    <property type="entry name" value="PPR"/>
    <property type="match status" value="2"/>
</dbReference>
<comment type="caution">
    <text evidence="3">The sequence shown here is derived from an EMBL/GenBank/DDBJ whole genome shotgun (WGS) entry which is preliminary data.</text>
</comment>
<dbReference type="PANTHER" id="PTHR24015">
    <property type="entry name" value="OS07G0578800 PROTEIN-RELATED"/>
    <property type="match status" value="1"/>
</dbReference>
<dbReference type="FunFam" id="1.25.40.10:FF:000196">
    <property type="entry name" value="Pentatricopeptide repeat-containing protein At4g14850"/>
    <property type="match status" value="1"/>
</dbReference>